<dbReference type="PANTHER" id="PTHR11076:SF33">
    <property type="entry name" value="DNA POLYMERASE KAPPA"/>
    <property type="match status" value="1"/>
</dbReference>
<dbReference type="InterPro" id="IPR043128">
    <property type="entry name" value="Rev_trsase/Diguanyl_cyclase"/>
</dbReference>
<dbReference type="FunFam" id="3.40.1170.60:FF:000001">
    <property type="entry name" value="DNA polymerase IV"/>
    <property type="match status" value="1"/>
</dbReference>
<evidence type="ECO:0000259" key="17">
    <source>
        <dbReference type="PROSITE" id="PS50173"/>
    </source>
</evidence>
<dbReference type="STRING" id="229920.ADM99_07060"/>
<evidence type="ECO:0000256" key="10">
    <source>
        <dbReference type="ARBA" id="ARBA00022763"/>
    </source>
</evidence>
<sequence length="394" mass="44196">MKSRKILHMDLDAFFCSVEELRDPSLKGKPFAVGGPAETRGVISTASYAARKFGVHSAMPTGRALRLCPGLILVSSFHGQYEEMSKKVMAIVGDFTPLVETLSIDEAFLDISDLPETPLQIARNLQTRINDETKLPCSIGGATNMLVAKIANDFGKHQHKEPTPPNAITIVEPGMEETFLAPLPVDALWGVGPKTAERLIRMGIRTIGDITRHTEEEMIQHFGRSGKELLDHARGIDDRVVQVEHTAKSISQETTFDVDINDRNILLQTLKRQSSQVGSQLRRQGFTAKTIRLKIRWDNFETHTRQVSLESPTNHDSVIMQSAIDLFLRIWSEGRKVRLIGVGASQLNQEPVQMSLLDTTTQKEDRLLRSVDELRQKFGNLAVYRGYDIHQKKH</sequence>
<dbReference type="OrthoDB" id="9808813at2"/>
<keyword evidence="14 16" id="KW-0234">DNA repair</keyword>
<comment type="similarity">
    <text evidence="2 16">Belongs to the DNA polymerase type-Y family.</text>
</comment>
<proteinExistence type="inferred from homology"/>
<feature type="domain" description="UmuC" evidence="17">
    <location>
        <begin position="6"/>
        <end position="192"/>
    </location>
</feature>
<dbReference type="PROSITE" id="PS50173">
    <property type="entry name" value="UMUC"/>
    <property type="match status" value="1"/>
</dbReference>
<keyword evidence="10 16" id="KW-0227">DNA damage</keyword>
<dbReference type="Pfam" id="PF11798">
    <property type="entry name" value="IMS_HHH"/>
    <property type="match status" value="1"/>
</dbReference>
<dbReference type="PANTHER" id="PTHR11076">
    <property type="entry name" value="DNA REPAIR POLYMERASE UMUC / TRANSFERASE FAMILY MEMBER"/>
    <property type="match status" value="1"/>
</dbReference>
<comment type="subunit">
    <text evidence="3 16">Monomer.</text>
</comment>
<gene>
    <name evidence="16" type="primary">dinB</name>
    <name evidence="18" type="ORF">ADM99_07060</name>
</gene>
<dbReference type="AlphaFoldDB" id="A0A0N8GLL3"/>
<evidence type="ECO:0000256" key="1">
    <source>
        <dbReference type="ARBA" id="ARBA00004496"/>
    </source>
</evidence>
<dbReference type="SUPFAM" id="SSF100879">
    <property type="entry name" value="Lesion bypass DNA polymerase (Y-family), little finger domain"/>
    <property type="match status" value="1"/>
</dbReference>
<name>A0A0N8GLL3_9CHLR</name>
<evidence type="ECO:0000313" key="18">
    <source>
        <dbReference type="EMBL" id="KPL72818.1"/>
    </source>
</evidence>
<keyword evidence="13 16" id="KW-0238">DNA-binding</keyword>
<dbReference type="Pfam" id="PF00817">
    <property type="entry name" value="IMS"/>
    <property type="match status" value="1"/>
</dbReference>
<keyword evidence="8 16" id="KW-0235">DNA replication</keyword>
<dbReference type="GO" id="GO:0009432">
    <property type="term" value="P:SOS response"/>
    <property type="evidence" value="ECO:0007669"/>
    <property type="project" value="TreeGrafter"/>
</dbReference>
<dbReference type="RefSeq" id="WP_081419817.1">
    <property type="nucleotide sequence ID" value="NZ_BBYA01000008.1"/>
</dbReference>
<dbReference type="GO" id="GO:0042276">
    <property type="term" value="P:error-prone translesion synthesis"/>
    <property type="evidence" value="ECO:0007669"/>
    <property type="project" value="TreeGrafter"/>
</dbReference>
<evidence type="ECO:0000256" key="15">
    <source>
        <dbReference type="ARBA" id="ARBA00049244"/>
    </source>
</evidence>
<evidence type="ECO:0000256" key="4">
    <source>
        <dbReference type="ARBA" id="ARBA00022457"/>
    </source>
</evidence>
<dbReference type="Gene3D" id="1.10.150.20">
    <property type="entry name" value="5' to 3' exonuclease, C-terminal subdomain"/>
    <property type="match status" value="1"/>
</dbReference>
<keyword evidence="5 16" id="KW-0963">Cytoplasm</keyword>
<dbReference type="InterPro" id="IPR022880">
    <property type="entry name" value="DNApol_IV"/>
</dbReference>
<evidence type="ECO:0000256" key="3">
    <source>
        <dbReference type="ARBA" id="ARBA00011245"/>
    </source>
</evidence>
<dbReference type="Gene3D" id="3.30.1490.100">
    <property type="entry name" value="DNA polymerase, Y-family, little finger domain"/>
    <property type="match status" value="1"/>
</dbReference>
<evidence type="ECO:0000256" key="16">
    <source>
        <dbReference type="HAMAP-Rule" id="MF_01113"/>
    </source>
</evidence>
<evidence type="ECO:0000256" key="11">
    <source>
        <dbReference type="ARBA" id="ARBA00022842"/>
    </source>
</evidence>
<evidence type="ECO:0000256" key="14">
    <source>
        <dbReference type="ARBA" id="ARBA00023204"/>
    </source>
</evidence>
<dbReference type="GO" id="GO:0006261">
    <property type="term" value="P:DNA-templated DNA replication"/>
    <property type="evidence" value="ECO:0007669"/>
    <property type="project" value="UniProtKB-UniRule"/>
</dbReference>
<dbReference type="GO" id="GO:0003684">
    <property type="term" value="F:damaged DNA binding"/>
    <property type="evidence" value="ECO:0007669"/>
    <property type="project" value="InterPro"/>
</dbReference>
<feature type="binding site" evidence="16">
    <location>
        <position position="10"/>
    </location>
    <ligand>
        <name>Mg(2+)</name>
        <dbReference type="ChEBI" id="CHEBI:18420"/>
    </ligand>
</feature>
<comment type="cofactor">
    <cofactor evidence="16">
        <name>Mg(2+)</name>
        <dbReference type="ChEBI" id="CHEBI:18420"/>
    </cofactor>
    <text evidence="16">Binds 2 magnesium ions per subunit.</text>
</comment>
<dbReference type="EMBL" id="LGCK01000007">
    <property type="protein sequence ID" value="KPL72818.1"/>
    <property type="molecule type" value="Genomic_DNA"/>
</dbReference>
<dbReference type="InterPro" id="IPR001126">
    <property type="entry name" value="UmuC"/>
</dbReference>
<dbReference type="Gene3D" id="3.30.70.270">
    <property type="match status" value="1"/>
</dbReference>
<dbReference type="EC" id="2.7.7.7" evidence="16"/>
<accession>A0A0N8GLL3</accession>
<comment type="caution">
    <text evidence="18">The sequence shown here is derived from an EMBL/GenBank/DDBJ whole genome shotgun (WGS) entry which is preliminary data.</text>
</comment>
<dbReference type="SUPFAM" id="SSF56672">
    <property type="entry name" value="DNA/RNA polymerases"/>
    <property type="match status" value="1"/>
</dbReference>
<keyword evidence="11 16" id="KW-0460">Magnesium</keyword>
<evidence type="ECO:0000313" key="19">
    <source>
        <dbReference type="Proteomes" id="UP000050430"/>
    </source>
</evidence>
<dbReference type="Proteomes" id="UP000050430">
    <property type="component" value="Unassembled WGS sequence"/>
</dbReference>
<reference evidence="18 19" key="1">
    <citation type="submission" date="2015-07" db="EMBL/GenBank/DDBJ databases">
        <title>Genome sequence of Leptolinea tardivitalis DSM 16556.</title>
        <authorList>
            <person name="Hemp J."/>
            <person name="Ward L.M."/>
            <person name="Pace L.A."/>
            <person name="Fischer W.W."/>
        </authorList>
    </citation>
    <scope>NUCLEOTIDE SEQUENCE [LARGE SCALE GENOMIC DNA]</scope>
    <source>
        <strain evidence="18 19">YMTK-2</strain>
    </source>
</reference>
<dbReference type="Pfam" id="PF11799">
    <property type="entry name" value="IMS_C"/>
    <property type="match status" value="1"/>
</dbReference>
<feature type="active site" evidence="16">
    <location>
        <position position="106"/>
    </location>
</feature>
<dbReference type="InterPro" id="IPR017961">
    <property type="entry name" value="DNA_pol_Y-fam_little_finger"/>
</dbReference>
<feature type="binding site" evidence="16">
    <location>
        <position position="105"/>
    </location>
    <ligand>
        <name>Mg(2+)</name>
        <dbReference type="ChEBI" id="CHEBI:18420"/>
    </ligand>
</feature>
<keyword evidence="7 16" id="KW-0548">Nucleotidyltransferase</keyword>
<evidence type="ECO:0000256" key="8">
    <source>
        <dbReference type="ARBA" id="ARBA00022705"/>
    </source>
</evidence>
<evidence type="ECO:0000256" key="2">
    <source>
        <dbReference type="ARBA" id="ARBA00010945"/>
    </source>
</evidence>
<dbReference type="GO" id="GO:0006281">
    <property type="term" value="P:DNA repair"/>
    <property type="evidence" value="ECO:0007669"/>
    <property type="project" value="UniProtKB-UniRule"/>
</dbReference>
<keyword evidence="19" id="KW-1185">Reference proteome</keyword>
<dbReference type="FunFam" id="3.30.1490.100:FF:000004">
    <property type="entry name" value="DNA polymerase IV"/>
    <property type="match status" value="1"/>
</dbReference>
<dbReference type="CDD" id="cd03586">
    <property type="entry name" value="PolY_Pol_IV_kappa"/>
    <property type="match status" value="1"/>
</dbReference>
<dbReference type="NCBIfam" id="NF002677">
    <property type="entry name" value="PRK02406.1"/>
    <property type="match status" value="1"/>
</dbReference>
<evidence type="ECO:0000256" key="13">
    <source>
        <dbReference type="ARBA" id="ARBA00023125"/>
    </source>
</evidence>
<dbReference type="HAMAP" id="MF_01113">
    <property type="entry name" value="DNApol_IV"/>
    <property type="match status" value="1"/>
</dbReference>
<evidence type="ECO:0000256" key="12">
    <source>
        <dbReference type="ARBA" id="ARBA00022932"/>
    </source>
</evidence>
<keyword evidence="4 16" id="KW-0515">Mutator protein</keyword>
<evidence type="ECO:0000256" key="5">
    <source>
        <dbReference type="ARBA" id="ARBA00022490"/>
    </source>
</evidence>
<dbReference type="GO" id="GO:0000287">
    <property type="term" value="F:magnesium ion binding"/>
    <property type="evidence" value="ECO:0007669"/>
    <property type="project" value="UniProtKB-UniRule"/>
</dbReference>
<dbReference type="InterPro" id="IPR043502">
    <property type="entry name" value="DNA/RNA_pol_sf"/>
</dbReference>
<comment type="catalytic activity">
    <reaction evidence="15 16">
        <text>DNA(n) + a 2'-deoxyribonucleoside 5'-triphosphate = DNA(n+1) + diphosphate</text>
        <dbReference type="Rhea" id="RHEA:22508"/>
        <dbReference type="Rhea" id="RHEA-COMP:17339"/>
        <dbReference type="Rhea" id="RHEA-COMP:17340"/>
        <dbReference type="ChEBI" id="CHEBI:33019"/>
        <dbReference type="ChEBI" id="CHEBI:61560"/>
        <dbReference type="ChEBI" id="CHEBI:173112"/>
        <dbReference type="EC" id="2.7.7.7"/>
    </reaction>
</comment>
<keyword evidence="6 16" id="KW-0808">Transferase</keyword>
<dbReference type="InterPro" id="IPR036775">
    <property type="entry name" value="DNA_pol_Y-fam_lit_finger_sf"/>
</dbReference>
<dbReference type="GO" id="GO:0005829">
    <property type="term" value="C:cytosol"/>
    <property type="evidence" value="ECO:0007669"/>
    <property type="project" value="TreeGrafter"/>
</dbReference>
<comment type="subcellular location">
    <subcellularLocation>
        <location evidence="1 16">Cytoplasm</location>
    </subcellularLocation>
</comment>
<comment type="function">
    <text evidence="16">Poorly processive, error-prone DNA polymerase involved in untargeted mutagenesis. Copies undamaged DNA at stalled replication forks, which arise in vivo from mismatched or misaligned primer ends. These misaligned primers can be extended by PolIV. Exhibits no 3'-5' exonuclease (proofreading) activity. May be involved in translesional synthesis, in conjunction with the beta clamp from PolIII.</text>
</comment>
<dbReference type="GO" id="GO:0003887">
    <property type="term" value="F:DNA-directed DNA polymerase activity"/>
    <property type="evidence" value="ECO:0007669"/>
    <property type="project" value="UniProtKB-UniRule"/>
</dbReference>
<evidence type="ECO:0000256" key="9">
    <source>
        <dbReference type="ARBA" id="ARBA00022723"/>
    </source>
</evidence>
<feature type="site" description="Substrate discrimination" evidence="16">
    <location>
        <position position="15"/>
    </location>
</feature>
<dbReference type="Gene3D" id="3.40.1170.60">
    <property type="match status" value="1"/>
</dbReference>
<evidence type="ECO:0000256" key="6">
    <source>
        <dbReference type="ARBA" id="ARBA00022679"/>
    </source>
</evidence>
<dbReference type="InterPro" id="IPR024728">
    <property type="entry name" value="PolY_HhH_motif"/>
</dbReference>
<evidence type="ECO:0000256" key="7">
    <source>
        <dbReference type="ARBA" id="ARBA00022695"/>
    </source>
</evidence>
<keyword evidence="9 16" id="KW-0479">Metal-binding</keyword>
<organism evidence="18 19">
    <name type="scientific">Leptolinea tardivitalis</name>
    <dbReference type="NCBI Taxonomy" id="229920"/>
    <lineage>
        <taxon>Bacteria</taxon>
        <taxon>Bacillati</taxon>
        <taxon>Chloroflexota</taxon>
        <taxon>Anaerolineae</taxon>
        <taxon>Anaerolineales</taxon>
        <taxon>Anaerolineaceae</taxon>
        <taxon>Leptolinea</taxon>
    </lineage>
</organism>
<keyword evidence="12 16" id="KW-0239">DNA-directed DNA polymerase</keyword>
<dbReference type="InterPro" id="IPR050116">
    <property type="entry name" value="DNA_polymerase-Y"/>
</dbReference>
<protein>
    <recommendedName>
        <fullName evidence="16">DNA polymerase IV</fullName>
        <shortName evidence="16">Pol IV</shortName>
        <ecNumber evidence="16">2.7.7.7</ecNumber>
    </recommendedName>
</protein>
<dbReference type="PATRIC" id="fig|229920.5.peg.1380"/>